<evidence type="ECO:0000259" key="4">
    <source>
        <dbReference type="PROSITE" id="PS50237"/>
    </source>
</evidence>
<evidence type="ECO:0000313" key="5">
    <source>
        <dbReference type="EMBL" id="KAL3868386.1"/>
    </source>
</evidence>
<evidence type="ECO:0000256" key="1">
    <source>
        <dbReference type="ARBA" id="ARBA00022786"/>
    </source>
</evidence>
<accession>A0ABD3W3C7</accession>
<evidence type="ECO:0000256" key="3">
    <source>
        <dbReference type="SAM" id="MobiDB-lite"/>
    </source>
</evidence>
<reference evidence="5 6" key="1">
    <citation type="submission" date="2024-11" db="EMBL/GenBank/DDBJ databases">
        <title>Chromosome-level genome assembly of the freshwater bivalve Anodonta woodiana.</title>
        <authorList>
            <person name="Chen X."/>
        </authorList>
    </citation>
    <scope>NUCLEOTIDE SEQUENCE [LARGE SCALE GENOMIC DNA]</scope>
    <source>
        <strain evidence="5">MN2024</strain>
        <tissue evidence="5">Gills</tissue>
    </source>
</reference>
<comment type="caution">
    <text evidence="5">The sequence shown here is derived from an EMBL/GenBank/DDBJ whole genome shotgun (WGS) entry which is preliminary data.</text>
</comment>
<dbReference type="InterPro" id="IPR035983">
    <property type="entry name" value="Hect_E3_ubiquitin_ligase"/>
</dbReference>
<evidence type="ECO:0000313" key="6">
    <source>
        <dbReference type="Proteomes" id="UP001634394"/>
    </source>
</evidence>
<keyword evidence="1 2" id="KW-0833">Ubl conjugation pathway</keyword>
<sequence length="403" mass="45877">MGNSQATPTRSHVPVPSTSKDSGQKNHISSLAGILEEMRRSLGNVKHVLHVERLDLFRCSLAFLKNEEFNNSPIQVIMSTNGQKEDVLNSGGPNREYFSLLLKEFLRKELDIFEGHTAGRNLLPTNNEKALSQKYYYLVGKSIVLSFLNGGPGFPYLAPCVVSYIKGEEYMDHLNISIVYNTLLRHFIRRINCARKEEELLSILEDDSERFVDNCGWPRNEMITMKNRLELTQILLKWELIGKRVAALDQLRSGLHVLDFLNRAKHMPDFNKILITSNVEKVTAGYLKTHLKKAVMEMKDVNPSETAAKQYALVCLKMLTDEEATHLFHFITGMSELPVEELPLEVEFNRTNPKSQLPEALTCIQCLRIPLGNETQVQFISSFKTAISLGRYGFSRRESNSLK</sequence>
<dbReference type="SMART" id="SM00119">
    <property type="entry name" value="HECTc"/>
    <property type="match status" value="1"/>
</dbReference>
<dbReference type="Pfam" id="PF00632">
    <property type="entry name" value="HECT"/>
    <property type="match status" value="1"/>
</dbReference>
<protein>
    <recommendedName>
        <fullName evidence="4">HECT domain-containing protein</fullName>
    </recommendedName>
</protein>
<dbReference type="Proteomes" id="UP001634394">
    <property type="component" value="Unassembled WGS sequence"/>
</dbReference>
<dbReference type="SUPFAM" id="SSF56204">
    <property type="entry name" value="Hect, E3 ligase catalytic domain"/>
    <property type="match status" value="1"/>
</dbReference>
<keyword evidence="6" id="KW-1185">Reference proteome</keyword>
<feature type="region of interest" description="Disordered" evidence="3">
    <location>
        <begin position="1"/>
        <end position="26"/>
    </location>
</feature>
<dbReference type="EMBL" id="JBJQND010000008">
    <property type="protein sequence ID" value="KAL3868386.1"/>
    <property type="molecule type" value="Genomic_DNA"/>
</dbReference>
<dbReference type="AlphaFoldDB" id="A0ABD3W3C7"/>
<feature type="active site" description="Glycyl thioester intermediate" evidence="2">
    <location>
        <position position="363"/>
    </location>
</feature>
<dbReference type="Gene3D" id="3.90.1750.10">
    <property type="entry name" value="Hect, E3 ligase catalytic domains"/>
    <property type="match status" value="1"/>
</dbReference>
<name>A0ABD3W3C7_SINWO</name>
<proteinExistence type="predicted"/>
<dbReference type="Gene3D" id="3.30.2410.10">
    <property type="entry name" value="Hect, E3 ligase catalytic domain"/>
    <property type="match status" value="1"/>
</dbReference>
<gene>
    <name evidence="5" type="ORF">ACJMK2_041197</name>
</gene>
<feature type="domain" description="HECT" evidence="4">
    <location>
        <begin position="66"/>
        <end position="370"/>
    </location>
</feature>
<dbReference type="InterPro" id="IPR000569">
    <property type="entry name" value="HECT_dom"/>
</dbReference>
<dbReference type="PROSITE" id="PS50237">
    <property type="entry name" value="HECT"/>
    <property type="match status" value="1"/>
</dbReference>
<organism evidence="5 6">
    <name type="scientific">Sinanodonta woodiana</name>
    <name type="common">Chinese pond mussel</name>
    <name type="synonym">Anodonta woodiana</name>
    <dbReference type="NCBI Taxonomy" id="1069815"/>
    <lineage>
        <taxon>Eukaryota</taxon>
        <taxon>Metazoa</taxon>
        <taxon>Spiralia</taxon>
        <taxon>Lophotrochozoa</taxon>
        <taxon>Mollusca</taxon>
        <taxon>Bivalvia</taxon>
        <taxon>Autobranchia</taxon>
        <taxon>Heteroconchia</taxon>
        <taxon>Palaeoheterodonta</taxon>
        <taxon>Unionida</taxon>
        <taxon>Unionoidea</taxon>
        <taxon>Unionidae</taxon>
        <taxon>Unioninae</taxon>
        <taxon>Sinanodonta</taxon>
    </lineage>
</organism>
<evidence type="ECO:0000256" key="2">
    <source>
        <dbReference type="PROSITE-ProRule" id="PRU00104"/>
    </source>
</evidence>